<name>D4E1X3_SEROD</name>
<reference evidence="1 2" key="1">
    <citation type="submission" date="2010-01" db="EMBL/GenBank/DDBJ databases">
        <authorList>
            <person name="Muzny D."/>
            <person name="Qin X."/>
            <person name="Deng J."/>
            <person name="Jiang H."/>
            <person name="Liu Y."/>
            <person name="Qu J."/>
            <person name="Song X.-Z."/>
            <person name="Zhang L."/>
            <person name="Thornton R."/>
            <person name="Coyle M."/>
            <person name="Francisco L."/>
            <person name="Jackson L."/>
            <person name="Javaid M."/>
            <person name="Korchina V."/>
            <person name="Kovar C."/>
            <person name="Mata R."/>
            <person name="Mathew T."/>
            <person name="Ngo R."/>
            <person name="Nguyen L."/>
            <person name="Nguyen N."/>
            <person name="Okwuonu G."/>
            <person name="Ongeri F."/>
            <person name="Pham C."/>
            <person name="Simmons D."/>
            <person name="Wilczek-Boney K."/>
            <person name="Hale W."/>
            <person name="Jakkamsetti A."/>
            <person name="Pham P."/>
            <person name="Ruth R."/>
            <person name="San Lucas F."/>
            <person name="Warren J."/>
            <person name="Zhang J."/>
            <person name="Zhao Z."/>
            <person name="Zhou C."/>
            <person name="Zhu D."/>
            <person name="Lee S."/>
            <person name="Bess C."/>
            <person name="Blankenburg K."/>
            <person name="Forbes L."/>
            <person name="Fu Q."/>
            <person name="Gubbala S."/>
            <person name="Hirani K."/>
            <person name="Jayaseelan J.C."/>
            <person name="Lara F."/>
            <person name="Munidasa M."/>
            <person name="Palculict T."/>
            <person name="Patil S."/>
            <person name="Pu L.-L."/>
            <person name="Saada N."/>
            <person name="Tang L."/>
            <person name="Weissenberger G."/>
            <person name="Zhu Y."/>
            <person name="Hemphill L."/>
            <person name="Shang Y."/>
            <person name="Youmans B."/>
            <person name="Ayvaz T."/>
            <person name="Ross M."/>
            <person name="Santibanez J."/>
            <person name="Aqrawi P."/>
            <person name="Gross S."/>
            <person name="Joshi V."/>
            <person name="Fowler G."/>
            <person name="Nazareth L."/>
            <person name="Reid J."/>
            <person name="Worley K."/>
            <person name="Petrosino J."/>
            <person name="Highlander S."/>
            <person name="Gibbs R."/>
        </authorList>
    </citation>
    <scope>NUCLEOTIDE SEQUENCE [LARGE SCALE GENOMIC DNA]</scope>
    <source>
        <strain evidence="1 2">DSM 4582</strain>
    </source>
</reference>
<keyword evidence="2" id="KW-1185">Reference proteome</keyword>
<dbReference type="STRING" id="667129.HMPREF0758_2173"/>
<dbReference type="HOGENOM" id="CLU_2847417_0_0_6"/>
<proteinExistence type="predicted"/>
<evidence type="ECO:0000313" key="1">
    <source>
        <dbReference type="EMBL" id="EFE96239.1"/>
    </source>
</evidence>
<protein>
    <submittedName>
        <fullName evidence="1">Uncharacterized protein</fullName>
    </submittedName>
</protein>
<sequence length="65" mass="7407">MKRNEGREDRVNIVRAGALDLCIWSQREGDKEISPESMFINPRPTLTHDNVKLASYPLPGKEKKA</sequence>
<gene>
    <name evidence="1" type="ORF">HMPREF0758_2173</name>
</gene>
<dbReference type="AlphaFoldDB" id="D4E1X3"/>
<dbReference type="Proteomes" id="UP000005723">
    <property type="component" value="Unassembled WGS sequence"/>
</dbReference>
<accession>D4E1X3</accession>
<evidence type="ECO:0000313" key="2">
    <source>
        <dbReference type="Proteomes" id="UP000005723"/>
    </source>
</evidence>
<comment type="caution">
    <text evidence="1">The sequence shown here is derived from an EMBL/GenBank/DDBJ whole genome shotgun (WGS) entry which is preliminary data.</text>
</comment>
<organism evidence="1 2">
    <name type="scientific">Serratia odorifera DSM 4582</name>
    <dbReference type="NCBI Taxonomy" id="667129"/>
    <lineage>
        <taxon>Bacteria</taxon>
        <taxon>Pseudomonadati</taxon>
        <taxon>Pseudomonadota</taxon>
        <taxon>Gammaproteobacteria</taxon>
        <taxon>Enterobacterales</taxon>
        <taxon>Yersiniaceae</taxon>
        <taxon>Serratia</taxon>
    </lineage>
</organism>
<dbReference type="EMBL" id="ADBY01000036">
    <property type="protein sequence ID" value="EFE96239.1"/>
    <property type="molecule type" value="Genomic_DNA"/>
</dbReference>